<feature type="domain" description="Methyltransferase type 11" evidence="4">
    <location>
        <begin position="92"/>
        <end position="185"/>
    </location>
</feature>
<keyword evidence="3" id="KW-0949">S-adenosyl-L-methionine</keyword>
<name>A0ABM8AT62_9BACT</name>
<keyword evidence="6" id="KW-1185">Reference proteome</keyword>
<reference evidence="5" key="1">
    <citation type="submission" date="2022-08" db="EMBL/GenBank/DDBJ databases">
        <title>Genome Sequence of the sulphate-reducing bacterium, Pseudodesulfovibrio portus JCM14722.</title>
        <authorList>
            <person name="Kondo R."/>
            <person name="Kataoka T."/>
        </authorList>
    </citation>
    <scope>NUCLEOTIDE SEQUENCE</scope>
    <source>
        <strain evidence="5">JCM 14722</strain>
    </source>
</reference>
<dbReference type="Pfam" id="PF08241">
    <property type="entry name" value="Methyltransf_11"/>
    <property type="match status" value="1"/>
</dbReference>
<dbReference type="CDD" id="cd02440">
    <property type="entry name" value="AdoMet_MTases"/>
    <property type="match status" value="1"/>
</dbReference>
<keyword evidence="1" id="KW-0489">Methyltransferase</keyword>
<protein>
    <recommendedName>
        <fullName evidence="4">Methyltransferase type 11 domain-containing protein</fullName>
    </recommendedName>
</protein>
<dbReference type="RefSeq" id="WP_264981588.1">
    <property type="nucleotide sequence ID" value="NZ_AP026708.1"/>
</dbReference>
<gene>
    <name evidence="5" type="ORF">JCM14722_22360</name>
</gene>
<evidence type="ECO:0000256" key="3">
    <source>
        <dbReference type="ARBA" id="ARBA00022691"/>
    </source>
</evidence>
<dbReference type="Gene3D" id="3.40.50.150">
    <property type="entry name" value="Vaccinia Virus protein VP39"/>
    <property type="match status" value="1"/>
</dbReference>
<dbReference type="InterPro" id="IPR029063">
    <property type="entry name" value="SAM-dependent_MTases_sf"/>
</dbReference>
<evidence type="ECO:0000259" key="4">
    <source>
        <dbReference type="Pfam" id="PF08241"/>
    </source>
</evidence>
<dbReference type="SUPFAM" id="SSF53335">
    <property type="entry name" value="S-adenosyl-L-methionine-dependent methyltransferases"/>
    <property type="match status" value="1"/>
</dbReference>
<evidence type="ECO:0000313" key="6">
    <source>
        <dbReference type="Proteomes" id="UP001061361"/>
    </source>
</evidence>
<sequence>MTSTAFHCPEHGIPLTASGDGYACPEGCSFPVVADIPRFVDSSNYARSFGLQWNRFRTTQLDSHTGTTISRDRLTRLAGGDLKKTFAGKRVLEAGCGAGRFTELLLEAGASVTAVDLSEAVEANLTNCGARGDYRVCQADIRRLPFAPGGFDVVLCIGVVQHTPDPEETLKALARQVAPGGLLIIDHYTYREGGVKWSSRTLRKHMLQRPSESSMRFVERLVNALWPMHRFLYRVRRAAWFTPVRKRLLHLSPVLDYQYAFPELSPELLHQWAVLDTHDVVTDYYQHRRTTDEIRAALEGNGLEALRVEYAGNGVEAMARKPES</sequence>
<dbReference type="EMBL" id="AP026708">
    <property type="protein sequence ID" value="BDQ34694.1"/>
    <property type="molecule type" value="Genomic_DNA"/>
</dbReference>
<evidence type="ECO:0000256" key="1">
    <source>
        <dbReference type="ARBA" id="ARBA00022603"/>
    </source>
</evidence>
<keyword evidence="2" id="KW-0808">Transferase</keyword>
<evidence type="ECO:0000313" key="5">
    <source>
        <dbReference type="EMBL" id="BDQ34694.1"/>
    </source>
</evidence>
<evidence type="ECO:0000256" key="2">
    <source>
        <dbReference type="ARBA" id="ARBA00022679"/>
    </source>
</evidence>
<organism evidence="5 6">
    <name type="scientific">Pseudodesulfovibrio portus</name>
    <dbReference type="NCBI Taxonomy" id="231439"/>
    <lineage>
        <taxon>Bacteria</taxon>
        <taxon>Pseudomonadati</taxon>
        <taxon>Thermodesulfobacteriota</taxon>
        <taxon>Desulfovibrionia</taxon>
        <taxon>Desulfovibrionales</taxon>
        <taxon>Desulfovibrionaceae</taxon>
    </lineage>
</organism>
<dbReference type="PANTHER" id="PTHR43464">
    <property type="entry name" value="METHYLTRANSFERASE"/>
    <property type="match status" value="1"/>
</dbReference>
<proteinExistence type="predicted"/>
<dbReference type="Proteomes" id="UP001061361">
    <property type="component" value="Chromosome"/>
</dbReference>
<accession>A0ABM8AT62</accession>
<dbReference type="InterPro" id="IPR013216">
    <property type="entry name" value="Methyltransf_11"/>
</dbReference>
<dbReference type="PANTHER" id="PTHR43464:SF19">
    <property type="entry name" value="UBIQUINONE BIOSYNTHESIS O-METHYLTRANSFERASE, MITOCHONDRIAL"/>
    <property type="match status" value="1"/>
</dbReference>